<organism evidence="6 7">
    <name type="scientific">Photobacterium galatheae</name>
    <dbReference type="NCBI Taxonomy" id="1654360"/>
    <lineage>
        <taxon>Bacteria</taxon>
        <taxon>Pseudomonadati</taxon>
        <taxon>Pseudomonadota</taxon>
        <taxon>Gammaproteobacteria</taxon>
        <taxon>Vibrionales</taxon>
        <taxon>Vibrionaceae</taxon>
        <taxon>Photobacterium</taxon>
    </lineage>
</organism>
<accession>A0A066RKT2</accession>
<evidence type="ECO:0000313" key="7">
    <source>
        <dbReference type="Proteomes" id="UP000027192"/>
    </source>
</evidence>
<name>A0A066RKT2_9GAMM</name>
<dbReference type="STRING" id="1654360.EA58_14485"/>
<proteinExistence type="predicted"/>
<evidence type="ECO:0000256" key="2">
    <source>
        <dbReference type="ARBA" id="ARBA00022692"/>
    </source>
</evidence>
<feature type="transmembrane region" description="Helical" evidence="5">
    <location>
        <begin position="90"/>
        <end position="112"/>
    </location>
</feature>
<keyword evidence="3 5" id="KW-1133">Transmembrane helix</keyword>
<reference evidence="6 7" key="1">
    <citation type="submission" date="2014-04" db="EMBL/GenBank/DDBJ databases">
        <title>Draft genome sequence of Photobacterium halotolerans S2753: a solonamide, ngercheumicin and holomycin producer.</title>
        <authorList>
            <person name="Machado H.R."/>
            <person name="Gram L."/>
        </authorList>
    </citation>
    <scope>NUCLEOTIDE SEQUENCE [LARGE SCALE GENOMIC DNA]</scope>
    <source>
        <strain evidence="6 7">S2753</strain>
    </source>
</reference>
<feature type="transmembrane region" description="Helical" evidence="5">
    <location>
        <begin position="36"/>
        <end position="55"/>
    </location>
</feature>
<feature type="transmembrane region" description="Helical" evidence="5">
    <location>
        <begin position="6"/>
        <end position="24"/>
    </location>
</feature>
<evidence type="ECO:0000256" key="3">
    <source>
        <dbReference type="ARBA" id="ARBA00022989"/>
    </source>
</evidence>
<evidence type="ECO:0000256" key="4">
    <source>
        <dbReference type="ARBA" id="ARBA00023136"/>
    </source>
</evidence>
<evidence type="ECO:0000256" key="1">
    <source>
        <dbReference type="ARBA" id="ARBA00004141"/>
    </source>
</evidence>
<evidence type="ECO:0000313" key="6">
    <source>
        <dbReference type="EMBL" id="KDM90959.1"/>
    </source>
</evidence>
<keyword evidence="2 5" id="KW-0812">Transmembrane</keyword>
<keyword evidence="7" id="KW-1185">Reference proteome</keyword>
<sequence>MIVASISPIILFLGTFLVAVLGSVMAGVRGNIPVQLIGFSLVPIALGFISAPWFASVEHEILYEAGVLTLLALGVMMIASAMFPAFFQRIMGFLMIALIGLILVSLVAVFFLKIEMTLIHILSVVIFMGFLGFDLVMARTVEPTLTNAIALSTSIFIDLLNIFMNLAQLLGDD</sequence>
<dbReference type="EMBL" id="JMIB01000027">
    <property type="protein sequence ID" value="KDM90959.1"/>
    <property type="molecule type" value="Genomic_DNA"/>
</dbReference>
<protein>
    <recommendedName>
        <fullName evidence="8">TEGT family carrier/transport protein</fullName>
    </recommendedName>
</protein>
<dbReference type="AlphaFoldDB" id="A0A066RKT2"/>
<feature type="transmembrane region" description="Helical" evidence="5">
    <location>
        <begin position="118"/>
        <end position="136"/>
    </location>
</feature>
<feature type="transmembrane region" description="Helical" evidence="5">
    <location>
        <begin position="148"/>
        <end position="170"/>
    </location>
</feature>
<feature type="transmembrane region" description="Helical" evidence="5">
    <location>
        <begin position="61"/>
        <end position="83"/>
    </location>
</feature>
<evidence type="ECO:0000256" key="5">
    <source>
        <dbReference type="SAM" id="Phobius"/>
    </source>
</evidence>
<dbReference type="InterPro" id="IPR006214">
    <property type="entry name" value="Bax_inhibitor_1-related"/>
</dbReference>
<evidence type="ECO:0008006" key="8">
    <source>
        <dbReference type="Google" id="ProtNLM"/>
    </source>
</evidence>
<comment type="subcellular location">
    <subcellularLocation>
        <location evidence="1">Membrane</location>
        <topology evidence="1">Multi-pass membrane protein</topology>
    </subcellularLocation>
</comment>
<keyword evidence="4 5" id="KW-0472">Membrane</keyword>
<dbReference type="GO" id="GO:0016020">
    <property type="term" value="C:membrane"/>
    <property type="evidence" value="ECO:0007669"/>
    <property type="project" value="UniProtKB-SubCell"/>
</dbReference>
<dbReference type="Proteomes" id="UP000027192">
    <property type="component" value="Unassembled WGS sequence"/>
</dbReference>
<gene>
    <name evidence="6" type="ORF">EA58_14485</name>
</gene>
<dbReference type="Pfam" id="PF01027">
    <property type="entry name" value="Bax1-I"/>
    <property type="match status" value="1"/>
</dbReference>
<comment type="caution">
    <text evidence="6">The sequence shown here is derived from an EMBL/GenBank/DDBJ whole genome shotgun (WGS) entry which is preliminary data.</text>
</comment>